<feature type="compositionally biased region" description="Basic and acidic residues" evidence="2">
    <location>
        <begin position="520"/>
        <end position="541"/>
    </location>
</feature>
<reference evidence="3 4" key="1">
    <citation type="submission" date="2018-06" db="EMBL/GenBank/DDBJ databases">
        <title>Genome Sequence of the Brown Rot Fungal Pathogen Monilinia fructigena.</title>
        <authorList>
            <person name="Landi L."/>
            <person name="De Miccolis Angelini R.M."/>
            <person name="Pollastro S."/>
            <person name="Abate D."/>
            <person name="Faretra F."/>
            <person name="Romanazzi G."/>
        </authorList>
    </citation>
    <scope>NUCLEOTIDE SEQUENCE [LARGE SCALE GENOMIC DNA]</scope>
    <source>
        <strain evidence="3 4">Mfrg269</strain>
    </source>
</reference>
<feature type="compositionally biased region" description="Basic and acidic residues" evidence="2">
    <location>
        <begin position="548"/>
        <end position="558"/>
    </location>
</feature>
<evidence type="ECO:0000256" key="2">
    <source>
        <dbReference type="SAM" id="MobiDB-lite"/>
    </source>
</evidence>
<feature type="region of interest" description="Disordered" evidence="2">
    <location>
        <begin position="191"/>
        <end position="233"/>
    </location>
</feature>
<gene>
    <name evidence="3" type="ORF">DID88_006845</name>
</gene>
<dbReference type="EMBL" id="QKRW01000054">
    <property type="protein sequence ID" value="RAL59355.1"/>
    <property type="molecule type" value="Genomic_DNA"/>
</dbReference>
<dbReference type="Proteomes" id="UP000249056">
    <property type="component" value="Unassembled WGS sequence"/>
</dbReference>
<keyword evidence="4" id="KW-1185">Reference proteome</keyword>
<protein>
    <submittedName>
        <fullName evidence="3">Uncharacterized protein</fullName>
    </submittedName>
</protein>
<feature type="compositionally biased region" description="Basic and acidic residues" evidence="2">
    <location>
        <begin position="191"/>
        <end position="209"/>
    </location>
</feature>
<feature type="region of interest" description="Disordered" evidence="2">
    <location>
        <begin position="301"/>
        <end position="323"/>
    </location>
</feature>
<proteinExistence type="predicted"/>
<evidence type="ECO:0000256" key="1">
    <source>
        <dbReference type="SAM" id="Coils"/>
    </source>
</evidence>
<evidence type="ECO:0000313" key="3">
    <source>
        <dbReference type="EMBL" id="RAL59355.1"/>
    </source>
</evidence>
<organism evidence="3 4">
    <name type="scientific">Monilinia fructigena</name>
    <dbReference type="NCBI Taxonomy" id="38457"/>
    <lineage>
        <taxon>Eukaryota</taxon>
        <taxon>Fungi</taxon>
        <taxon>Dikarya</taxon>
        <taxon>Ascomycota</taxon>
        <taxon>Pezizomycotina</taxon>
        <taxon>Leotiomycetes</taxon>
        <taxon>Helotiales</taxon>
        <taxon>Sclerotiniaceae</taxon>
        <taxon>Monilinia</taxon>
    </lineage>
</organism>
<comment type="caution">
    <text evidence="3">The sequence shown here is derived from an EMBL/GenBank/DDBJ whole genome shotgun (WGS) entry which is preliminary data.</text>
</comment>
<name>A0A395IG82_9HELO</name>
<evidence type="ECO:0000313" key="4">
    <source>
        <dbReference type="Proteomes" id="UP000249056"/>
    </source>
</evidence>
<feature type="compositionally biased region" description="Basic and acidic residues" evidence="2">
    <location>
        <begin position="480"/>
        <end position="502"/>
    </location>
</feature>
<keyword evidence="1" id="KW-0175">Coiled coil</keyword>
<feature type="region of interest" description="Disordered" evidence="2">
    <location>
        <begin position="463"/>
        <end position="653"/>
    </location>
</feature>
<feature type="compositionally biased region" description="Basic and acidic residues" evidence="2">
    <location>
        <begin position="216"/>
        <end position="233"/>
    </location>
</feature>
<dbReference type="AlphaFoldDB" id="A0A395IG82"/>
<feature type="coiled-coil region" evidence="1">
    <location>
        <begin position="64"/>
        <end position="112"/>
    </location>
</feature>
<dbReference type="OrthoDB" id="20105at2759"/>
<sequence length="704" mass="78487">MDHTLSYNDDEHIESRLMKSQCLELAYQEALQNTELIVKDEASRRLRLQILLLENENDDMHAQLAAGEDRMDGLEEGNEDLQARLDQAEEDAKKMEAEMRVQTRELKNVKAELKSMSGVAVLKPELEHLRSQVAHQQSILAEKLALQRQVGTLEVELETERRALSRATEKNNDHSKEIELQQKIEALQKDLSEEKREREKAKKDMEKEVSAAQKEFAQEKREIEKSRKAGEKDAEALRKELALVKRDSEDVQKAGEKEIEALQKQISSLKSSNEKGQQSGENGIEVLRKEFAHAKRDIEKAHKNTQKELAASQAQKGPEEGEKEIEALRKEFAHTKRDIEKAHKDTQKELAASKVLIGSLESKVELLRTKMRAAKEQLKQCQNELNEARTAALNLPVITSRETVPVKDARKRSAREMSMDITIGTPDGVAGRGKRAGANRGRIDQTMLGEKSTFSITPYLNKTINMAPDTPESGQSSDDNVEKAIEQERPTKEDQIFEEQEKSSGSPIQQVKPKLKAKKKLADKSGDEKKILAEAKADTKNKKSLAQKLKEERSLEKVTEEEEGDEKEQPKKPAARKIKAKHVLEKVAEEDGDENKQPIGPEEVEERELSNPVKAKAKGMEEPEQKKKKRKVLGGGSKTLFDEEDGEAPKKPAKIALGPARLLGKGGLAGPRGGLKGGLAAAGGFGAFSPLKKDRRGAGASFLA</sequence>
<accession>A0A395IG82</accession>